<evidence type="ECO:0000313" key="3">
    <source>
        <dbReference type="EMBL" id="WAR07113.1"/>
    </source>
</evidence>
<evidence type="ECO:0000313" key="4">
    <source>
        <dbReference type="Proteomes" id="UP001164746"/>
    </source>
</evidence>
<proteinExistence type="predicted"/>
<keyword evidence="2" id="KW-0732">Signal</keyword>
<sequence length="208" mass="24445">MKWIILCVIVAGAHAVCENENVEVCAFDPCQDLTCDVEEAQCQPGSCDPCEVTWMADSADVTAQCIAPLTKEQRKMKKKNHRRKFIQKKLGMRMEKRKQWKQMTPEEKQAAIEEKRENMIETWMNKGNEEKVERMREHWAGKIARMQERKEQVAAMTPEELKAFLEEKKARKMGQRKAFVIKKKEKLKARKHIKKQARQDKRRGEGQE</sequence>
<evidence type="ECO:0000256" key="1">
    <source>
        <dbReference type="SAM" id="MobiDB-lite"/>
    </source>
</evidence>
<feature type="region of interest" description="Disordered" evidence="1">
    <location>
        <begin position="168"/>
        <end position="208"/>
    </location>
</feature>
<keyword evidence="4" id="KW-1185">Reference proteome</keyword>
<reference evidence="3" key="1">
    <citation type="submission" date="2022-11" db="EMBL/GenBank/DDBJ databases">
        <title>Centuries of genome instability and evolution in soft-shell clam transmissible cancer (bioRxiv).</title>
        <authorList>
            <person name="Hart S.F.M."/>
            <person name="Yonemitsu M.A."/>
            <person name="Giersch R.M."/>
            <person name="Beal B.F."/>
            <person name="Arriagada G."/>
            <person name="Davis B.W."/>
            <person name="Ostrander E.A."/>
            <person name="Goff S.P."/>
            <person name="Metzger M.J."/>
        </authorList>
    </citation>
    <scope>NUCLEOTIDE SEQUENCE</scope>
    <source>
        <strain evidence="3">MELC-2E11</strain>
        <tissue evidence="3">Siphon/mantle</tissue>
    </source>
</reference>
<feature type="compositionally biased region" description="Basic and acidic residues" evidence="1">
    <location>
        <begin position="197"/>
        <end position="208"/>
    </location>
</feature>
<evidence type="ECO:0000256" key="2">
    <source>
        <dbReference type="SAM" id="SignalP"/>
    </source>
</evidence>
<organism evidence="3 4">
    <name type="scientific">Mya arenaria</name>
    <name type="common">Soft-shell clam</name>
    <dbReference type="NCBI Taxonomy" id="6604"/>
    <lineage>
        <taxon>Eukaryota</taxon>
        <taxon>Metazoa</taxon>
        <taxon>Spiralia</taxon>
        <taxon>Lophotrochozoa</taxon>
        <taxon>Mollusca</taxon>
        <taxon>Bivalvia</taxon>
        <taxon>Autobranchia</taxon>
        <taxon>Heteroconchia</taxon>
        <taxon>Euheterodonta</taxon>
        <taxon>Imparidentia</taxon>
        <taxon>Neoheterodontei</taxon>
        <taxon>Myida</taxon>
        <taxon>Myoidea</taxon>
        <taxon>Myidae</taxon>
        <taxon>Mya</taxon>
    </lineage>
</organism>
<gene>
    <name evidence="3" type="ORF">MAR_017071</name>
</gene>
<protein>
    <submittedName>
        <fullName evidence="3">Uncharacterized protein</fullName>
    </submittedName>
</protein>
<accession>A0ABY7EAP9</accession>
<dbReference type="EMBL" id="CP111017">
    <property type="protein sequence ID" value="WAR07113.1"/>
    <property type="molecule type" value="Genomic_DNA"/>
</dbReference>
<feature type="signal peptide" evidence="2">
    <location>
        <begin position="1"/>
        <end position="15"/>
    </location>
</feature>
<dbReference type="Proteomes" id="UP001164746">
    <property type="component" value="Chromosome 6"/>
</dbReference>
<name>A0ABY7EAP9_MYAAR</name>
<feature type="compositionally biased region" description="Basic residues" evidence="1">
    <location>
        <begin position="170"/>
        <end position="196"/>
    </location>
</feature>
<feature type="chain" id="PRO_5046447762" evidence="2">
    <location>
        <begin position="16"/>
        <end position="208"/>
    </location>
</feature>